<evidence type="ECO:0000259" key="1">
    <source>
        <dbReference type="Pfam" id="PF14226"/>
    </source>
</evidence>
<evidence type="ECO:0000313" key="2">
    <source>
        <dbReference type="EMBL" id="KNE65343.1"/>
    </source>
</evidence>
<dbReference type="InterPro" id="IPR027443">
    <property type="entry name" value="IPNS-like_sf"/>
</dbReference>
<dbReference type="Proteomes" id="UP000054350">
    <property type="component" value="Unassembled WGS sequence"/>
</dbReference>
<dbReference type="InterPro" id="IPR026992">
    <property type="entry name" value="DIOX_N"/>
</dbReference>
<dbReference type="Gene3D" id="2.60.120.330">
    <property type="entry name" value="B-lactam Antibiotic, Isopenicillin N Synthase, Chain"/>
    <property type="match status" value="1"/>
</dbReference>
<gene>
    <name evidence="2" type="ORF">AMAG_10985</name>
</gene>
<accession>A0A0L0SS11</accession>
<reference evidence="2 3" key="1">
    <citation type="submission" date="2009-11" db="EMBL/GenBank/DDBJ databases">
        <title>Annotation of Allomyces macrogynus ATCC 38327.</title>
        <authorList>
            <consortium name="The Broad Institute Genome Sequencing Platform"/>
            <person name="Russ C."/>
            <person name="Cuomo C."/>
            <person name="Burger G."/>
            <person name="Gray M.W."/>
            <person name="Holland P.W.H."/>
            <person name="King N."/>
            <person name="Lang F.B.F."/>
            <person name="Roger A.J."/>
            <person name="Ruiz-Trillo I."/>
            <person name="Young S.K."/>
            <person name="Zeng Q."/>
            <person name="Gargeya S."/>
            <person name="Fitzgerald M."/>
            <person name="Haas B."/>
            <person name="Abouelleil A."/>
            <person name="Alvarado L."/>
            <person name="Arachchi H.M."/>
            <person name="Berlin A."/>
            <person name="Chapman S.B."/>
            <person name="Gearin G."/>
            <person name="Goldberg J."/>
            <person name="Griggs A."/>
            <person name="Gujja S."/>
            <person name="Hansen M."/>
            <person name="Heiman D."/>
            <person name="Howarth C."/>
            <person name="Larimer J."/>
            <person name="Lui A."/>
            <person name="MacDonald P.J.P."/>
            <person name="McCowen C."/>
            <person name="Montmayeur A."/>
            <person name="Murphy C."/>
            <person name="Neiman D."/>
            <person name="Pearson M."/>
            <person name="Priest M."/>
            <person name="Roberts A."/>
            <person name="Saif S."/>
            <person name="Shea T."/>
            <person name="Sisk P."/>
            <person name="Stolte C."/>
            <person name="Sykes S."/>
            <person name="Wortman J."/>
            <person name="Nusbaum C."/>
            <person name="Birren B."/>
        </authorList>
    </citation>
    <scope>NUCLEOTIDE SEQUENCE [LARGE SCALE GENOMIC DNA]</scope>
    <source>
        <strain evidence="2 3">ATCC 38327</strain>
    </source>
</reference>
<keyword evidence="3" id="KW-1185">Reference proteome</keyword>
<dbReference type="VEuPathDB" id="FungiDB:AMAG_10985"/>
<dbReference type="Pfam" id="PF14226">
    <property type="entry name" value="DIOX_N"/>
    <property type="match status" value="1"/>
</dbReference>
<dbReference type="PANTHER" id="PTHR47990">
    <property type="entry name" value="2-OXOGLUTARATE (2OG) AND FE(II)-DEPENDENT OXYGENASE SUPERFAMILY PROTEIN-RELATED"/>
    <property type="match status" value="1"/>
</dbReference>
<dbReference type="OrthoDB" id="10248513at2759"/>
<feature type="domain" description="Non-haem dioxygenase N-terminal" evidence="1">
    <location>
        <begin position="7"/>
        <end position="91"/>
    </location>
</feature>
<dbReference type="InterPro" id="IPR050231">
    <property type="entry name" value="Iron_ascorbate_oxido_reductase"/>
</dbReference>
<organism evidence="2 3">
    <name type="scientific">Allomyces macrogynus (strain ATCC 38327)</name>
    <name type="common">Allomyces javanicus var. macrogynus</name>
    <dbReference type="NCBI Taxonomy" id="578462"/>
    <lineage>
        <taxon>Eukaryota</taxon>
        <taxon>Fungi</taxon>
        <taxon>Fungi incertae sedis</taxon>
        <taxon>Blastocladiomycota</taxon>
        <taxon>Blastocladiomycetes</taxon>
        <taxon>Blastocladiales</taxon>
        <taxon>Blastocladiaceae</taxon>
        <taxon>Allomyces</taxon>
    </lineage>
</organism>
<proteinExistence type="predicted"/>
<dbReference type="eggNOG" id="ENOG502QR0G">
    <property type="taxonomic scope" value="Eukaryota"/>
</dbReference>
<name>A0A0L0SS11_ALLM3</name>
<dbReference type="SUPFAM" id="SSF51197">
    <property type="entry name" value="Clavaminate synthase-like"/>
    <property type="match status" value="1"/>
</dbReference>
<dbReference type="OMA" id="HQPDPKC"/>
<protein>
    <recommendedName>
        <fullName evidence="1">Non-haem dioxygenase N-terminal domain-containing protein</fullName>
    </recommendedName>
</protein>
<dbReference type="EMBL" id="GG745347">
    <property type="protein sequence ID" value="KNE65343.1"/>
    <property type="molecule type" value="Genomic_DNA"/>
</dbReference>
<dbReference type="STRING" id="578462.A0A0L0SS11"/>
<dbReference type="AlphaFoldDB" id="A0A0L0SS11"/>
<sequence length="358" mass="39109">MVVPLALPVVDLAVYLADPTSAAARAEAAKAADALTSYGALLVRDPRVPEHANAEFLDMMEAYFEQPHETKLADVRPELSYQIGATPEFTEEPMCLRDTKCLEIMAALPEADKPVQWTGADPKWRFFHRIGPEPTETKFPTLNAPPVVPAAFEDKWLRVMDGYGQQLHDAVEVVAELAAVGLGMPRDAFTSRAQYGAHLLAPTGSDLARFNALNTVFAGFHYDLNFLTIHGKSRFPGLHVWARNTGVKMSVAVPDGCLLVQAGKEMELLTGGVVLAGYHEVIVTEKTLEVVERKKAAGESLWRVSSTLFYHIASDHVLAPLPPTDTDENKAKYPPIVCGDYVAKELEMISLSGSKPSQ</sequence>
<reference evidence="3" key="2">
    <citation type="submission" date="2009-11" db="EMBL/GenBank/DDBJ databases">
        <title>The Genome Sequence of Allomyces macrogynus strain ATCC 38327.</title>
        <authorList>
            <consortium name="The Broad Institute Genome Sequencing Platform"/>
            <person name="Russ C."/>
            <person name="Cuomo C."/>
            <person name="Shea T."/>
            <person name="Young S.K."/>
            <person name="Zeng Q."/>
            <person name="Koehrsen M."/>
            <person name="Haas B."/>
            <person name="Borodovsky M."/>
            <person name="Guigo R."/>
            <person name="Alvarado L."/>
            <person name="Berlin A."/>
            <person name="Borenstein D."/>
            <person name="Chen Z."/>
            <person name="Engels R."/>
            <person name="Freedman E."/>
            <person name="Gellesch M."/>
            <person name="Goldberg J."/>
            <person name="Griggs A."/>
            <person name="Gujja S."/>
            <person name="Heiman D."/>
            <person name="Hepburn T."/>
            <person name="Howarth C."/>
            <person name="Jen D."/>
            <person name="Larson L."/>
            <person name="Lewis B."/>
            <person name="Mehta T."/>
            <person name="Park D."/>
            <person name="Pearson M."/>
            <person name="Roberts A."/>
            <person name="Saif S."/>
            <person name="Shenoy N."/>
            <person name="Sisk P."/>
            <person name="Stolte C."/>
            <person name="Sykes S."/>
            <person name="Walk T."/>
            <person name="White J."/>
            <person name="Yandava C."/>
            <person name="Burger G."/>
            <person name="Gray M.W."/>
            <person name="Holland P.W.H."/>
            <person name="King N."/>
            <person name="Lang F.B.F."/>
            <person name="Roger A.J."/>
            <person name="Ruiz-Trillo I."/>
            <person name="Lander E."/>
            <person name="Nusbaum C."/>
        </authorList>
    </citation>
    <scope>NUCLEOTIDE SEQUENCE [LARGE SCALE GENOMIC DNA]</scope>
    <source>
        <strain evidence="3">ATCC 38327</strain>
    </source>
</reference>
<evidence type="ECO:0000313" key="3">
    <source>
        <dbReference type="Proteomes" id="UP000054350"/>
    </source>
</evidence>